<comment type="caution">
    <text evidence="2">The sequence shown here is derived from an EMBL/GenBank/DDBJ whole genome shotgun (WGS) entry which is preliminary data.</text>
</comment>
<dbReference type="Proteomes" id="UP001583177">
    <property type="component" value="Unassembled WGS sequence"/>
</dbReference>
<evidence type="ECO:0000313" key="2">
    <source>
        <dbReference type="EMBL" id="KAL1852060.1"/>
    </source>
</evidence>
<reference evidence="2 3" key="1">
    <citation type="journal article" date="2024" name="IMA Fungus">
        <title>IMA Genome - F19 : A genome assembly and annotation guide to empower mycologists, including annotated draft genome sequences of Ceratocystis pirilliformis, Diaporthe australafricana, Fusarium ophioides, Paecilomyces lecythidis, and Sporothrix stenoceras.</title>
        <authorList>
            <person name="Aylward J."/>
            <person name="Wilson A.M."/>
            <person name="Visagie C.M."/>
            <person name="Spraker J."/>
            <person name="Barnes I."/>
            <person name="Buitendag C."/>
            <person name="Ceriani C."/>
            <person name="Del Mar Angel L."/>
            <person name="du Plessis D."/>
            <person name="Fuchs T."/>
            <person name="Gasser K."/>
            <person name="Kramer D."/>
            <person name="Li W."/>
            <person name="Munsamy K."/>
            <person name="Piso A."/>
            <person name="Price J.L."/>
            <person name="Sonnekus B."/>
            <person name="Thomas C."/>
            <person name="van der Nest A."/>
            <person name="van Dijk A."/>
            <person name="van Heerden A."/>
            <person name="van Vuuren N."/>
            <person name="Yilmaz N."/>
            <person name="Duong T.A."/>
            <person name="van der Merwe N.A."/>
            <person name="Wingfield M.J."/>
            <person name="Wingfield B.D."/>
        </authorList>
    </citation>
    <scope>NUCLEOTIDE SEQUENCE [LARGE SCALE GENOMIC DNA]</scope>
    <source>
        <strain evidence="2 3">CMW 18300</strain>
    </source>
</reference>
<feature type="region of interest" description="Disordered" evidence="1">
    <location>
        <begin position="134"/>
        <end position="155"/>
    </location>
</feature>
<gene>
    <name evidence="2" type="ORF">Daus18300_012342</name>
</gene>
<organism evidence="2 3">
    <name type="scientific">Diaporthe australafricana</name>
    <dbReference type="NCBI Taxonomy" id="127596"/>
    <lineage>
        <taxon>Eukaryota</taxon>
        <taxon>Fungi</taxon>
        <taxon>Dikarya</taxon>
        <taxon>Ascomycota</taxon>
        <taxon>Pezizomycotina</taxon>
        <taxon>Sordariomycetes</taxon>
        <taxon>Sordariomycetidae</taxon>
        <taxon>Diaporthales</taxon>
        <taxon>Diaporthaceae</taxon>
        <taxon>Diaporthe</taxon>
    </lineage>
</organism>
<sequence>MSFLFPEWRQNIETTTRVNKAVVWKSNATRDIAFSDSDGDVDDAPYGMSETLVSASIETVSIFLTSVTETRTLTDERMFVKATTPSISARIEATTTLRSQKAGLYPSPARATKTDPRAEKRLTHSIAEGWCCGTKQSTTDARSPSDSGWIEKFKA</sequence>
<keyword evidence="3" id="KW-1185">Reference proteome</keyword>
<dbReference type="EMBL" id="JAWRVE010000165">
    <property type="protein sequence ID" value="KAL1852060.1"/>
    <property type="molecule type" value="Genomic_DNA"/>
</dbReference>
<name>A0ABR3W362_9PEZI</name>
<proteinExistence type="predicted"/>
<protein>
    <submittedName>
        <fullName evidence="2">Uncharacterized protein</fullName>
    </submittedName>
</protein>
<evidence type="ECO:0000313" key="3">
    <source>
        <dbReference type="Proteomes" id="UP001583177"/>
    </source>
</evidence>
<accession>A0ABR3W362</accession>
<evidence type="ECO:0000256" key="1">
    <source>
        <dbReference type="SAM" id="MobiDB-lite"/>
    </source>
</evidence>
<feature type="compositionally biased region" description="Polar residues" evidence="1">
    <location>
        <begin position="134"/>
        <end position="146"/>
    </location>
</feature>